<organism evidence="3 4">
    <name type="scientific">Bradyrhizobium canariense</name>
    <dbReference type="NCBI Taxonomy" id="255045"/>
    <lineage>
        <taxon>Bacteria</taxon>
        <taxon>Pseudomonadati</taxon>
        <taxon>Pseudomonadota</taxon>
        <taxon>Alphaproteobacteria</taxon>
        <taxon>Hyphomicrobiales</taxon>
        <taxon>Nitrobacteraceae</taxon>
        <taxon>Bradyrhizobium</taxon>
    </lineage>
</organism>
<dbReference type="InterPro" id="IPR003781">
    <property type="entry name" value="CoA-bd"/>
</dbReference>
<feature type="domain" description="CoA-binding" evidence="2">
    <location>
        <begin position="23"/>
        <end position="117"/>
    </location>
</feature>
<accession>A0ABX3XBJ6</accession>
<proteinExistence type="predicted"/>
<dbReference type="Gene3D" id="3.40.50.261">
    <property type="entry name" value="Succinyl-CoA synthetase domains"/>
    <property type="match status" value="2"/>
</dbReference>
<dbReference type="EMBL" id="NAFK01000084">
    <property type="protein sequence ID" value="OSJ36572.1"/>
    <property type="molecule type" value="Genomic_DNA"/>
</dbReference>
<dbReference type="Gene3D" id="3.40.50.720">
    <property type="entry name" value="NAD(P)-binding Rossmann-like Domain"/>
    <property type="match status" value="1"/>
</dbReference>
<dbReference type="InterPro" id="IPR032875">
    <property type="entry name" value="Succ_CoA_lig_flav_dom"/>
</dbReference>
<dbReference type="Pfam" id="PF13380">
    <property type="entry name" value="CoA_binding_2"/>
    <property type="match status" value="1"/>
</dbReference>
<comment type="caution">
    <text evidence="3">The sequence shown here is derived from an EMBL/GenBank/DDBJ whole genome shotgun (WGS) entry which is preliminary data.</text>
</comment>
<evidence type="ECO:0000313" key="4">
    <source>
        <dbReference type="Proteomes" id="UP000193884"/>
    </source>
</evidence>
<evidence type="ECO:0000259" key="2">
    <source>
        <dbReference type="SMART" id="SM00881"/>
    </source>
</evidence>
<dbReference type="SUPFAM" id="SSF52210">
    <property type="entry name" value="Succinyl-CoA synthetase domains"/>
    <property type="match status" value="2"/>
</dbReference>
<evidence type="ECO:0000256" key="1">
    <source>
        <dbReference type="ARBA" id="ARBA00022532"/>
    </source>
</evidence>
<keyword evidence="4" id="KW-1185">Reference proteome</keyword>
<gene>
    <name evidence="3" type="ORF">BST63_00555</name>
</gene>
<dbReference type="Pfam" id="PF13607">
    <property type="entry name" value="Succ_CoA_lig"/>
    <property type="match status" value="1"/>
</dbReference>
<name>A0ABX3XBJ6_9BRAD</name>
<dbReference type="SUPFAM" id="SSF51735">
    <property type="entry name" value="NAD(P)-binding Rossmann-fold domains"/>
    <property type="match status" value="1"/>
</dbReference>
<keyword evidence="1" id="KW-0816">Tricarboxylic acid cycle</keyword>
<reference evidence="3 4" key="1">
    <citation type="submission" date="2017-03" db="EMBL/GenBank/DDBJ databases">
        <title>Whole genome sequences of fourteen strains of Bradyrhizobium canariense and one strain of Bradyrhizobium japonicum isolated from Lupinus (Papilionoideae: Genisteae) species in Algeria.</title>
        <authorList>
            <person name="Crovadore J."/>
            <person name="Chekireb D."/>
            <person name="Brachmann A."/>
            <person name="Chablais R."/>
            <person name="Cochard B."/>
            <person name="Lefort F."/>
        </authorList>
    </citation>
    <scope>NUCLEOTIDE SEQUENCE [LARGE SCALE GENOMIC DNA]</scope>
    <source>
        <strain evidence="3 4">UBMAN05</strain>
    </source>
</reference>
<dbReference type="InterPro" id="IPR036291">
    <property type="entry name" value="NAD(P)-bd_dom_sf"/>
</dbReference>
<dbReference type="PANTHER" id="PTHR42793">
    <property type="entry name" value="COA BINDING DOMAIN CONTAINING PROTEIN"/>
    <property type="match status" value="1"/>
</dbReference>
<dbReference type="PANTHER" id="PTHR42793:SF4">
    <property type="entry name" value="BLL6376 PROTEIN"/>
    <property type="match status" value="1"/>
</dbReference>
<sequence>MHSEAQHSANFRMANRRWALKSLFEPQGVAVIGASPKPSLAKSILNNIVSFGFDGNIAAVNPKYTSIDGVDCYKSIADVPFHVDLAVLCVRAENLLPILEECKRKSVGAAQIIASGFAELDSREGRARQQQVQRWAEDAATIVVIGPNTFGLLNLHRPIIAVGDNKITKVLAGGVSGVFQSGQMVTVMHPLMSRGIGISKIMTTGNEASVTTAQLINFFADDPQTEVIVSYCEGINDPECFAIACTRARELGKPIIMLRVGAHAEVQKSIKRHTATQGANSYKTDIRFLEDLGVIAVHSVEDLIETVVAFNTCRSPRGKRVAFVSFSGGMGNIVADSILSTPELKLASFSHGLREKLANVLPRFANNFNPLDLSAQSAFDAEILTSCIEVLGQSDEFDILLWGKDLPTSIEDDSVVGVALTKLMAQNPGVVVIPVSQMNGMCQGGESNGNPPMFAGRALLQGTAGSIRALGKVVGWHASSPSAAPTNTISQAPHQAGAI</sequence>
<dbReference type="Proteomes" id="UP000193884">
    <property type="component" value="Unassembled WGS sequence"/>
</dbReference>
<dbReference type="SMART" id="SM00881">
    <property type="entry name" value="CoA_binding"/>
    <property type="match status" value="1"/>
</dbReference>
<dbReference type="InterPro" id="IPR016102">
    <property type="entry name" value="Succinyl-CoA_synth-like"/>
</dbReference>
<evidence type="ECO:0000313" key="3">
    <source>
        <dbReference type="EMBL" id="OSJ36572.1"/>
    </source>
</evidence>
<protein>
    <submittedName>
        <fullName evidence="3">Acyl-CoA synthetase (NDP forming)</fullName>
    </submittedName>
</protein>